<dbReference type="InterPro" id="IPR000192">
    <property type="entry name" value="Aminotrans_V_dom"/>
</dbReference>
<dbReference type="Pfam" id="PF00266">
    <property type="entry name" value="Aminotran_5"/>
    <property type="match status" value="1"/>
</dbReference>
<feature type="domain" description="Aminotransferase class V" evidence="11">
    <location>
        <begin position="7"/>
        <end position="363"/>
    </location>
</feature>
<keyword evidence="6" id="KW-0663">Pyridoxal phosphate</keyword>
<dbReference type="PROSITE" id="PS00595">
    <property type="entry name" value="AA_TRANSFER_CLASS_5"/>
    <property type="match status" value="1"/>
</dbReference>
<evidence type="ECO:0000256" key="5">
    <source>
        <dbReference type="ARBA" id="ARBA00022723"/>
    </source>
</evidence>
<keyword evidence="13" id="KW-1185">Reference proteome</keyword>
<reference evidence="12 13" key="1">
    <citation type="journal article" date="2015" name="Stand. Genomic Sci.">
        <title>Genomic Encyclopedia of Bacterial and Archaeal Type Strains, Phase III: the genomes of soil and plant-associated and newly described type strains.</title>
        <authorList>
            <person name="Whitman W.B."/>
            <person name="Woyke T."/>
            <person name="Klenk H.P."/>
            <person name="Zhou Y."/>
            <person name="Lilburn T.G."/>
            <person name="Beck B.J."/>
            <person name="De Vos P."/>
            <person name="Vandamme P."/>
            <person name="Eisen J.A."/>
            <person name="Garrity G."/>
            <person name="Hugenholtz P."/>
            <person name="Kyrpides N.C."/>
        </authorList>
    </citation>
    <scope>NUCLEOTIDE SEQUENCE [LARGE SCALE GENOMIC DNA]</scope>
    <source>
        <strain evidence="12 13">CGMCC 1.6847</strain>
    </source>
</reference>
<organism evidence="12 13">
    <name type="scientific">Flavobacterium tiangeerense</name>
    <dbReference type="NCBI Taxonomy" id="459471"/>
    <lineage>
        <taxon>Bacteria</taxon>
        <taxon>Pseudomonadati</taxon>
        <taxon>Bacteroidota</taxon>
        <taxon>Flavobacteriia</taxon>
        <taxon>Flavobacteriales</taxon>
        <taxon>Flavobacteriaceae</taxon>
        <taxon>Flavobacterium</taxon>
    </lineage>
</organism>
<keyword evidence="5" id="KW-0479">Metal-binding</keyword>
<evidence type="ECO:0000256" key="1">
    <source>
        <dbReference type="ARBA" id="ARBA00001933"/>
    </source>
</evidence>
<dbReference type="SUPFAM" id="SSF53383">
    <property type="entry name" value="PLP-dependent transferases"/>
    <property type="match status" value="1"/>
</dbReference>
<evidence type="ECO:0000256" key="2">
    <source>
        <dbReference type="ARBA" id="ARBA00006490"/>
    </source>
</evidence>
<evidence type="ECO:0000256" key="10">
    <source>
        <dbReference type="RuleBase" id="RU004504"/>
    </source>
</evidence>
<comment type="catalytic activity">
    <reaction evidence="9">
        <text>(sulfur carrier)-H + L-cysteine = (sulfur carrier)-SH + L-alanine</text>
        <dbReference type="Rhea" id="RHEA:43892"/>
        <dbReference type="Rhea" id="RHEA-COMP:14737"/>
        <dbReference type="Rhea" id="RHEA-COMP:14739"/>
        <dbReference type="ChEBI" id="CHEBI:29917"/>
        <dbReference type="ChEBI" id="CHEBI:35235"/>
        <dbReference type="ChEBI" id="CHEBI:57972"/>
        <dbReference type="ChEBI" id="CHEBI:64428"/>
        <dbReference type="EC" id="2.8.1.7"/>
    </reaction>
</comment>
<evidence type="ECO:0000256" key="8">
    <source>
        <dbReference type="ARBA" id="ARBA00023014"/>
    </source>
</evidence>
<name>A0ABY3FKU3_9FLAO</name>
<dbReference type="RefSeq" id="WP_144890958.1">
    <property type="nucleotide sequence ID" value="NZ_VLKO01000004.1"/>
</dbReference>
<dbReference type="InterPro" id="IPR015424">
    <property type="entry name" value="PyrdxlP-dep_Trfase"/>
</dbReference>
<dbReference type="Gene3D" id="3.90.1150.10">
    <property type="entry name" value="Aspartate Aminotransferase, domain 1"/>
    <property type="match status" value="1"/>
</dbReference>
<dbReference type="PANTHER" id="PTHR11601:SF34">
    <property type="entry name" value="CYSTEINE DESULFURASE"/>
    <property type="match status" value="1"/>
</dbReference>
<dbReference type="Gene3D" id="3.40.640.10">
    <property type="entry name" value="Type I PLP-dependent aspartate aminotransferase-like (Major domain)"/>
    <property type="match status" value="1"/>
</dbReference>
<dbReference type="PANTHER" id="PTHR11601">
    <property type="entry name" value="CYSTEINE DESULFURYLASE FAMILY MEMBER"/>
    <property type="match status" value="1"/>
</dbReference>
<comment type="caution">
    <text evidence="12">The sequence shown here is derived from an EMBL/GenBank/DDBJ whole genome shotgun (WGS) entry which is preliminary data.</text>
</comment>
<dbReference type="EMBL" id="VLKO01000004">
    <property type="protein sequence ID" value="TWI00587.1"/>
    <property type="molecule type" value="Genomic_DNA"/>
</dbReference>
<sequence length="380" mass="41256">MPKQELYFDNNATTQMDKSVLNAMLPYFTESYANATSNHLFGLSVGEAVDESRENIATFIGAQPKEIIFTSGATESINLAIKGLQHYSKKHIITVTTEHKAVLDTCSFMEHCGFDVTYLPLNKEGLLDLNLLKATIRKDTLLVCVMLANNETGVINPIREISKLARKNNILVMTDATQAIGKLAVDVSDLGIDLMPLSAHKFYGPKGIGALYVSAAAKIKLDSQIHGGGQERKIRSGTLNVPGIIGLGKACEIVSAEMDTNTKQITILRNHLEKELLKIEGTFVNGSIKNRLCNTTNICFPGVNSEKMKLALQNISVSSGSACSAVTTEPSHVLKAIGLSDAEALSSIRFSLSKFTTADEIELVIQKVTQVVAELRQKNN</sequence>
<keyword evidence="8" id="KW-0411">Iron-sulfur</keyword>
<comment type="similarity">
    <text evidence="2">Belongs to the class-V pyridoxal-phosphate-dependent aminotransferase family. NifS/IscS subfamily.</text>
</comment>
<evidence type="ECO:0000313" key="13">
    <source>
        <dbReference type="Proteomes" id="UP000317519"/>
    </source>
</evidence>
<evidence type="ECO:0000256" key="4">
    <source>
        <dbReference type="ARBA" id="ARBA00022679"/>
    </source>
</evidence>
<proteinExistence type="inferred from homology"/>
<dbReference type="EC" id="2.8.1.7" evidence="3"/>
<dbReference type="InterPro" id="IPR015421">
    <property type="entry name" value="PyrdxlP-dep_Trfase_major"/>
</dbReference>
<evidence type="ECO:0000313" key="12">
    <source>
        <dbReference type="EMBL" id="TWI00587.1"/>
    </source>
</evidence>
<dbReference type="InterPro" id="IPR015422">
    <property type="entry name" value="PyrdxlP-dep_Trfase_small"/>
</dbReference>
<evidence type="ECO:0000256" key="3">
    <source>
        <dbReference type="ARBA" id="ARBA00012239"/>
    </source>
</evidence>
<accession>A0ABY3FKU3</accession>
<comment type="cofactor">
    <cofactor evidence="1 10">
        <name>pyridoxal 5'-phosphate</name>
        <dbReference type="ChEBI" id="CHEBI:597326"/>
    </cofactor>
</comment>
<evidence type="ECO:0000259" key="11">
    <source>
        <dbReference type="Pfam" id="PF00266"/>
    </source>
</evidence>
<dbReference type="Proteomes" id="UP000317519">
    <property type="component" value="Unassembled WGS sequence"/>
</dbReference>
<evidence type="ECO:0000256" key="7">
    <source>
        <dbReference type="ARBA" id="ARBA00023004"/>
    </source>
</evidence>
<dbReference type="PIRSF" id="PIRSF005572">
    <property type="entry name" value="NifS"/>
    <property type="match status" value="1"/>
</dbReference>
<keyword evidence="4" id="KW-0808">Transferase</keyword>
<dbReference type="InterPro" id="IPR020578">
    <property type="entry name" value="Aminotrans_V_PyrdxlP_BS"/>
</dbReference>
<evidence type="ECO:0000256" key="6">
    <source>
        <dbReference type="ARBA" id="ARBA00022898"/>
    </source>
</evidence>
<protein>
    <recommendedName>
        <fullName evidence="3">cysteine desulfurase</fullName>
        <ecNumber evidence="3">2.8.1.7</ecNumber>
    </recommendedName>
</protein>
<keyword evidence="7" id="KW-0408">Iron</keyword>
<gene>
    <name evidence="12" type="ORF">IQ05_01243</name>
</gene>
<evidence type="ECO:0000256" key="9">
    <source>
        <dbReference type="ARBA" id="ARBA00050776"/>
    </source>
</evidence>
<dbReference type="InterPro" id="IPR016454">
    <property type="entry name" value="Cysteine_dSase"/>
</dbReference>